<evidence type="ECO:0000256" key="1">
    <source>
        <dbReference type="SAM" id="MobiDB-lite"/>
    </source>
</evidence>
<proteinExistence type="predicted"/>
<dbReference type="Pfam" id="PF07916">
    <property type="entry name" value="TraG_N"/>
    <property type="match status" value="1"/>
</dbReference>
<reference evidence="5 6" key="1">
    <citation type="journal article" date="2018" name="Nat. Biotechnol.">
        <title>A standardized bacterial taxonomy based on genome phylogeny substantially revises the tree of life.</title>
        <authorList>
            <person name="Parks D.H."/>
            <person name="Chuvochina M."/>
            <person name="Waite D.W."/>
            <person name="Rinke C."/>
            <person name="Skarshewski A."/>
            <person name="Chaumeil P.A."/>
            <person name="Hugenholtz P."/>
        </authorList>
    </citation>
    <scope>NUCLEOTIDE SEQUENCE [LARGE SCALE GENOMIC DNA]</scope>
    <source>
        <strain evidence="5">UBA11621</strain>
    </source>
</reference>
<feature type="transmembrane region" description="Helical" evidence="2">
    <location>
        <begin position="50"/>
        <end position="68"/>
    </location>
</feature>
<evidence type="ECO:0000256" key="2">
    <source>
        <dbReference type="SAM" id="Phobius"/>
    </source>
</evidence>
<feature type="region of interest" description="Disordered" evidence="1">
    <location>
        <begin position="1060"/>
        <end position="1120"/>
    </location>
</feature>
<feature type="chain" id="PRO_5016636491" description="TraG N-terminal Proteobacteria domain-containing protein" evidence="3">
    <location>
        <begin position="20"/>
        <end position="1249"/>
    </location>
</feature>
<dbReference type="InterPro" id="IPR012931">
    <property type="entry name" value="TraG_N_Proteobacteria"/>
</dbReference>
<evidence type="ECO:0000259" key="4">
    <source>
        <dbReference type="Pfam" id="PF07916"/>
    </source>
</evidence>
<feature type="transmembrane region" description="Helical" evidence="2">
    <location>
        <begin position="445"/>
        <end position="465"/>
    </location>
</feature>
<dbReference type="AlphaFoldDB" id="A0A358E0J9"/>
<comment type="caution">
    <text evidence="5">The sequence shown here is derived from an EMBL/GenBank/DDBJ whole genome shotgun (WGS) entry which is preliminary data.</text>
</comment>
<evidence type="ECO:0000313" key="5">
    <source>
        <dbReference type="EMBL" id="HBU51475.1"/>
    </source>
</evidence>
<dbReference type="Proteomes" id="UP000264779">
    <property type="component" value="Unassembled WGS sequence"/>
</dbReference>
<dbReference type="EMBL" id="DONK01000137">
    <property type="protein sequence ID" value="HBU51475.1"/>
    <property type="molecule type" value="Genomic_DNA"/>
</dbReference>
<organism evidence="5 6">
    <name type="scientific">Alteromonas australica</name>
    <dbReference type="NCBI Taxonomy" id="589873"/>
    <lineage>
        <taxon>Bacteria</taxon>
        <taxon>Pseudomonadati</taxon>
        <taxon>Pseudomonadota</taxon>
        <taxon>Gammaproteobacteria</taxon>
        <taxon>Alteromonadales</taxon>
        <taxon>Alteromonadaceae</taxon>
        <taxon>Alteromonas/Salinimonas group</taxon>
        <taxon>Alteromonas</taxon>
    </lineage>
</organism>
<keyword evidence="3" id="KW-0732">Signal</keyword>
<gene>
    <name evidence="5" type="ORF">DEB45_09450</name>
</gene>
<protein>
    <recommendedName>
        <fullName evidence="4">TraG N-terminal Proteobacteria domain-containing protein</fullName>
    </recommendedName>
</protein>
<feature type="signal peptide" evidence="3">
    <location>
        <begin position="1"/>
        <end position="19"/>
    </location>
</feature>
<feature type="domain" description="TraG N-terminal Proteobacteria" evidence="4">
    <location>
        <begin position="23"/>
        <end position="476"/>
    </location>
</feature>
<evidence type="ECO:0000313" key="6">
    <source>
        <dbReference type="Proteomes" id="UP000264779"/>
    </source>
</evidence>
<feature type="transmembrane region" description="Helical" evidence="2">
    <location>
        <begin position="360"/>
        <end position="380"/>
    </location>
</feature>
<accession>A0A358E0J9</accession>
<keyword evidence="2" id="KW-0472">Membrane</keyword>
<evidence type="ECO:0000256" key="3">
    <source>
        <dbReference type="SAM" id="SignalP"/>
    </source>
</evidence>
<keyword evidence="2" id="KW-0812">Transmembrane</keyword>
<name>A0A358E0J9_9ALTE</name>
<feature type="transmembrane region" description="Helical" evidence="2">
    <location>
        <begin position="80"/>
        <end position="99"/>
    </location>
</feature>
<keyword evidence="2" id="KW-1133">Transmembrane helix</keyword>
<sequence length="1249" mass="135284">MNRKLLLSFVFLFSPSAFADVDYYTFGGFESVVNAFLRLSAIFSNPQYEWYIIAFAIAGVTIGYLIALGKGFLSGGLKGYDALVSLFVVLFGVTLYTVVIRPTTTVHIYDESTNQYQSVGNIPSLIANAVNLPNIMERGMTLIVDASTVYTRSEHANGATLELLLNALNGNPLAHDAYLNRSLYSFVDTCMPPALNSNLYTFDLNALMSSTGDLIGELEKLKSLSVPVLYYDTTNKGGVEVSCTTAYNSLAAILALPSTYNDYRNAICDKSGFDSSNALQLATCRDRLQDMTNLVFGTGVIGSDTELFMSQAIAKTTYETLATYAGTAISDIANYREMSQGYGNVIVAEGWIPTIRSSTLVIILSILPILVLFLVTPMIFKSLHLILTLFIFVGLWGVSDAIVHSIIVDQVGDLMASLKNYNGSVTSFMMAPTDINKGLATFGKLQSMAVILAGFIAGVFFKLSARAFSQMGERLADNVESLGSNTGQEILDPSRRMGMMDGSITAYDKLNMQREMGSQRYGDATRGHNTGSLRTEAKWLDAMSNNNFDYNQAVDTRADIYGGEQAGRVSTTAASAATAGQRTSDYSKDIASTNTGQSLAGTEIDQKNIQHISDTQNLSVPAATKAKMEIAKSGETGAIQANSNPEAHIQTAETNTSIRQAESQVDRENIEYIQQKAGVSEDAAFDIYAATKMAGQSGQLRASVDPDKHVDASTVSSIQHMQDKLSYKEFTESMGIDLQNRTFDESKMKHAVAYGEHQAMVEQLKDLGFSPEELGERNKASELDTSEATAQGREFVVNEGLADTVQEAAVKEKIGQDGMFSAEHTVRQAAAKLQGISEGQVYLNAAGQMRQVYTADMAYKALEAASLSPEKQEAITNLQTQLADIAAGRADSIVVENTSGNMTDNFRMLEQIVPVDSITGGYQEVGESAQPFVAPMSPEEAQNALDLLDPNLAKFGAENQEQLRAIYANGGGEFNYALGSDNVGASPSIVKTDVHAGNKITEDNSHTVTEKFSTDGQTAYNNVFSPESQWQGMRFLDNAIAGGPAAIHDLAHELASQKYTSLDQRDSNDHVSTNAVTGRISGEISKRSLANAAQGGDGDQVKSKTPDTSDGDSNDKGAMNKLGNAAKAVPFDAAIGGEISHTSAWSEHDSSASDTDINQIRIAQLLNEYATSEDKEKAYEEFVSEMAELYMDDRRAAYEAEKDYQNDAYQEANDDRNLWERAIDFGAETYDDIDDFITGKDIPGKSTDR</sequence>
<feature type="transmembrane region" description="Helical" evidence="2">
    <location>
        <begin position="387"/>
        <end position="407"/>
    </location>
</feature>
<dbReference type="RefSeq" id="WP_273016192.1">
    <property type="nucleotide sequence ID" value="NZ_CALBIY010000041.1"/>
</dbReference>